<dbReference type="Pfam" id="PF18821">
    <property type="entry name" value="LPD7"/>
    <property type="match status" value="1"/>
</dbReference>
<dbReference type="GO" id="GO:0016787">
    <property type="term" value="F:hydrolase activity"/>
    <property type="evidence" value="ECO:0007669"/>
    <property type="project" value="InterPro"/>
</dbReference>
<sequence>MDLFTVLAMCYALNAKQAELPIRDVTNCEEAKAEYHSRLRGVRLSRDDREAIARVTYAEASNQGDAGLAGVIYTILNRLISGKFGYSVTSIIDAPYQFEPAHSAGGWRRLPALSPEKKIKVETIINLALEGRLPDPTNGALYFQNPDIVASRERKGKVSKGLTHFGGAVPSSVIRDHHFYASINPKFYAKIGTGVPSFNRDDGYHPQHYADTRRPSNNILRKETDYRSAFQRGLDVALDGEYYLSSLFDKPAFVSNGLSMETEKPSPKVAASMINLALAKSWSEIKVQGTEEFKREVWLQASVHGIKVVGYEPGIFDHFVALFYW</sequence>
<keyword evidence="4" id="KW-1185">Reference proteome</keyword>
<reference evidence="3 4" key="1">
    <citation type="submission" date="2016-05" db="EMBL/GenBank/DDBJ databases">
        <title>Genomic Taxonomy of the Vibrionaceae.</title>
        <authorList>
            <person name="Gomez-Gil B."/>
            <person name="Enciso-Ibarra J."/>
        </authorList>
    </citation>
    <scope>NUCLEOTIDE SEQUENCE [LARGE SCALE GENOMIC DNA]</scope>
    <source>
        <strain evidence="3 4">CAIM 1920</strain>
    </source>
</reference>
<dbReference type="InterPro" id="IPR011105">
    <property type="entry name" value="Cell_wall_hydrolase_SleB"/>
</dbReference>
<dbReference type="Proteomes" id="UP000094936">
    <property type="component" value="Unassembled WGS sequence"/>
</dbReference>
<evidence type="ECO:0000259" key="1">
    <source>
        <dbReference type="Pfam" id="PF07486"/>
    </source>
</evidence>
<dbReference type="OrthoDB" id="9785345at2"/>
<name>A0A1C3ERN3_9GAMM</name>
<protein>
    <recommendedName>
        <fullName evidence="5">Cell wall hydrolase SleB domain-containing protein</fullName>
    </recommendedName>
</protein>
<dbReference type="Gene3D" id="1.10.10.2520">
    <property type="entry name" value="Cell wall hydrolase SleB, domain 1"/>
    <property type="match status" value="1"/>
</dbReference>
<dbReference type="Pfam" id="PF07486">
    <property type="entry name" value="Hydrolase_2"/>
    <property type="match status" value="1"/>
</dbReference>
<dbReference type="EMBL" id="LYBM01000002">
    <property type="protein sequence ID" value="ODA35881.1"/>
    <property type="molecule type" value="Genomic_DNA"/>
</dbReference>
<dbReference type="AlphaFoldDB" id="A0A1C3ERN3"/>
<evidence type="ECO:0000259" key="2">
    <source>
        <dbReference type="Pfam" id="PF18821"/>
    </source>
</evidence>
<feature type="domain" description="Large polyvalent protein-associated" evidence="2">
    <location>
        <begin position="239"/>
        <end position="312"/>
    </location>
</feature>
<evidence type="ECO:0000313" key="3">
    <source>
        <dbReference type="EMBL" id="ODA35881.1"/>
    </source>
</evidence>
<dbReference type="RefSeq" id="WP_068898785.1">
    <property type="nucleotide sequence ID" value="NZ_JBHUIF010000032.1"/>
</dbReference>
<dbReference type="InterPro" id="IPR040677">
    <property type="entry name" value="LPD7"/>
</dbReference>
<accession>A0A1C3ERN3</accession>
<evidence type="ECO:0000313" key="4">
    <source>
        <dbReference type="Proteomes" id="UP000094936"/>
    </source>
</evidence>
<dbReference type="InterPro" id="IPR042047">
    <property type="entry name" value="SleB_dom1"/>
</dbReference>
<gene>
    <name evidence="3" type="ORF">A8L45_02275</name>
</gene>
<evidence type="ECO:0008006" key="5">
    <source>
        <dbReference type="Google" id="ProtNLM"/>
    </source>
</evidence>
<comment type="caution">
    <text evidence="3">The sequence shown here is derived from an EMBL/GenBank/DDBJ whole genome shotgun (WGS) entry which is preliminary data.</text>
</comment>
<proteinExistence type="predicted"/>
<organism evidence="3 4">
    <name type="scientific">Veronia pacifica</name>
    <dbReference type="NCBI Taxonomy" id="1080227"/>
    <lineage>
        <taxon>Bacteria</taxon>
        <taxon>Pseudomonadati</taxon>
        <taxon>Pseudomonadota</taxon>
        <taxon>Gammaproteobacteria</taxon>
        <taxon>Vibrionales</taxon>
        <taxon>Vibrionaceae</taxon>
        <taxon>Veronia</taxon>
    </lineage>
</organism>
<feature type="domain" description="Cell wall hydrolase SleB" evidence="1">
    <location>
        <begin position="63"/>
        <end position="151"/>
    </location>
</feature>